<comment type="caution">
    <text evidence="6">The sequence shown here is derived from an EMBL/GenBank/DDBJ whole genome shotgun (WGS) entry which is preliminary data.</text>
</comment>
<keyword evidence="3 5" id="KW-1133">Transmembrane helix</keyword>
<evidence type="ECO:0000256" key="2">
    <source>
        <dbReference type="ARBA" id="ARBA00022692"/>
    </source>
</evidence>
<dbReference type="EMBL" id="JMCC02000117">
    <property type="protein sequence ID" value="KIG12820.1"/>
    <property type="molecule type" value="Genomic_DNA"/>
</dbReference>
<comment type="subcellular location">
    <subcellularLocation>
        <location evidence="1">Membrane</location>
    </subcellularLocation>
</comment>
<evidence type="ECO:0000256" key="1">
    <source>
        <dbReference type="ARBA" id="ARBA00004370"/>
    </source>
</evidence>
<dbReference type="Pfam" id="PF01124">
    <property type="entry name" value="MAPEG"/>
    <property type="match status" value="1"/>
</dbReference>
<dbReference type="GO" id="GO:0016020">
    <property type="term" value="C:membrane"/>
    <property type="evidence" value="ECO:0007669"/>
    <property type="project" value="UniProtKB-SubCell"/>
</dbReference>
<accession>A0A0C2CT87</accession>
<keyword evidence="4 5" id="KW-0472">Membrane</keyword>
<evidence type="ECO:0000256" key="4">
    <source>
        <dbReference type="ARBA" id="ARBA00023136"/>
    </source>
</evidence>
<evidence type="ECO:0008006" key="8">
    <source>
        <dbReference type="Google" id="ProtNLM"/>
    </source>
</evidence>
<dbReference type="InterPro" id="IPR001129">
    <property type="entry name" value="Membr-assoc_MAPEG"/>
</dbReference>
<evidence type="ECO:0000313" key="7">
    <source>
        <dbReference type="Proteomes" id="UP000031599"/>
    </source>
</evidence>
<feature type="transmembrane region" description="Helical" evidence="5">
    <location>
        <begin position="6"/>
        <end position="26"/>
    </location>
</feature>
<feature type="transmembrane region" description="Helical" evidence="5">
    <location>
        <begin position="75"/>
        <end position="101"/>
    </location>
</feature>
<protein>
    <recommendedName>
        <fullName evidence="8">MAPEG family protein</fullName>
    </recommendedName>
</protein>
<dbReference type="InterPro" id="IPR023352">
    <property type="entry name" value="MAPEG-like_dom_sf"/>
</dbReference>
<dbReference type="RefSeq" id="WP_052556917.1">
    <property type="nucleotide sequence ID" value="NZ_JMCC02000117.1"/>
</dbReference>
<evidence type="ECO:0000313" key="6">
    <source>
        <dbReference type="EMBL" id="KIG12820.1"/>
    </source>
</evidence>
<evidence type="ECO:0000256" key="5">
    <source>
        <dbReference type="SAM" id="Phobius"/>
    </source>
</evidence>
<proteinExistence type="predicted"/>
<dbReference type="Gene3D" id="1.20.120.550">
    <property type="entry name" value="Membrane associated eicosanoid/glutathione metabolism-like domain"/>
    <property type="match status" value="1"/>
</dbReference>
<dbReference type="AlphaFoldDB" id="A0A0C2CT87"/>
<sequence>MHALDIADQTGPIVVTLIYLALYYAFQIRQLQVKTRLGREYLARGEKFDRYFSQDREMLAADRTQLNMLEHMPPFLALFWLNAVFVGPGGATIAGGLYVAARALYPLVLGRRLGRGIRAQVLISTGTGYAVLAYFMGALVWQLLA</sequence>
<dbReference type="SUPFAM" id="SSF161084">
    <property type="entry name" value="MAPEG domain-like"/>
    <property type="match status" value="1"/>
</dbReference>
<keyword evidence="2 5" id="KW-0812">Transmembrane</keyword>
<feature type="transmembrane region" description="Helical" evidence="5">
    <location>
        <begin position="121"/>
        <end position="144"/>
    </location>
</feature>
<name>A0A0C2CT87_9BACT</name>
<dbReference type="Proteomes" id="UP000031599">
    <property type="component" value="Unassembled WGS sequence"/>
</dbReference>
<gene>
    <name evidence="6" type="ORF">DB30_00983</name>
</gene>
<reference evidence="6 7" key="1">
    <citation type="submission" date="2014-12" db="EMBL/GenBank/DDBJ databases">
        <title>Genome assembly of Enhygromyxa salina DSM 15201.</title>
        <authorList>
            <person name="Sharma G."/>
            <person name="Subramanian S."/>
        </authorList>
    </citation>
    <scope>NUCLEOTIDE SEQUENCE [LARGE SCALE GENOMIC DNA]</scope>
    <source>
        <strain evidence="6 7">DSM 15201</strain>
    </source>
</reference>
<organism evidence="6 7">
    <name type="scientific">Enhygromyxa salina</name>
    <dbReference type="NCBI Taxonomy" id="215803"/>
    <lineage>
        <taxon>Bacteria</taxon>
        <taxon>Pseudomonadati</taxon>
        <taxon>Myxococcota</taxon>
        <taxon>Polyangia</taxon>
        <taxon>Nannocystales</taxon>
        <taxon>Nannocystaceae</taxon>
        <taxon>Enhygromyxa</taxon>
    </lineage>
</organism>
<evidence type="ECO:0000256" key="3">
    <source>
        <dbReference type="ARBA" id="ARBA00022989"/>
    </source>
</evidence>